<name>A0A0C9T2R6_SPHS4</name>
<proteinExistence type="predicted"/>
<feature type="non-terminal residue" evidence="1">
    <location>
        <position position="76"/>
    </location>
</feature>
<protein>
    <submittedName>
        <fullName evidence="1">Uncharacterized protein</fullName>
    </submittedName>
</protein>
<evidence type="ECO:0000313" key="2">
    <source>
        <dbReference type="Proteomes" id="UP000054279"/>
    </source>
</evidence>
<reference evidence="1 2" key="1">
    <citation type="submission" date="2014-06" db="EMBL/GenBank/DDBJ databases">
        <title>Evolutionary Origins and Diversification of the Mycorrhizal Mutualists.</title>
        <authorList>
            <consortium name="DOE Joint Genome Institute"/>
            <consortium name="Mycorrhizal Genomics Consortium"/>
            <person name="Kohler A."/>
            <person name="Kuo A."/>
            <person name="Nagy L.G."/>
            <person name="Floudas D."/>
            <person name="Copeland A."/>
            <person name="Barry K.W."/>
            <person name="Cichocki N."/>
            <person name="Veneault-Fourrey C."/>
            <person name="LaButti K."/>
            <person name="Lindquist E.A."/>
            <person name="Lipzen A."/>
            <person name="Lundell T."/>
            <person name="Morin E."/>
            <person name="Murat C."/>
            <person name="Riley R."/>
            <person name="Ohm R."/>
            <person name="Sun H."/>
            <person name="Tunlid A."/>
            <person name="Henrissat B."/>
            <person name="Grigoriev I.V."/>
            <person name="Hibbett D.S."/>
            <person name="Martin F."/>
        </authorList>
    </citation>
    <scope>NUCLEOTIDE SEQUENCE [LARGE SCALE GENOMIC DNA]</scope>
    <source>
        <strain evidence="1 2">SS14</strain>
    </source>
</reference>
<dbReference type="HOGENOM" id="CLU_2661419_0_0_1"/>
<organism evidence="1 2">
    <name type="scientific">Sphaerobolus stellatus (strain SS14)</name>
    <dbReference type="NCBI Taxonomy" id="990650"/>
    <lineage>
        <taxon>Eukaryota</taxon>
        <taxon>Fungi</taxon>
        <taxon>Dikarya</taxon>
        <taxon>Basidiomycota</taxon>
        <taxon>Agaricomycotina</taxon>
        <taxon>Agaricomycetes</taxon>
        <taxon>Phallomycetidae</taxon>
        <taxon>Geastrales</taxon>
        <taxon>Sphaerobolaceae</taxon>
        <taxon>Sphaerobolus</taxon>
    </lineage>
</organism>
<evidence type="ECO:0000313" key="1">
    <source>
        <dbReference type="EMBL" id="KIJ23078.1"/>
    </source>
</evidence>
<accession>A0A0C9T2R6</accession>
<dbReference type="AlphaFoldDB" id="A0A0C9T2R6"/>
<feature type="non-terminal residue" evidence="1">
    <location>
        <position position="1"/>
    </location>
</feature>
<dbReference type="Proteomes" id="UP000054279">
    <property type="component" value="Unassembled WGS sequence"/>
</dbReference>
<gene>
    <name evidence="1" type="ORF">M422DRAFT_39817</name>
</gene>
<sequence>PQYRRRKNVKLPKTMQCTSSRIDLNRFHTHYSVVYHIAIPAHNSRKATCHPRHCNLFVRTLDPGSIDRDDEMMNRM</sequence>
<dbReference type="EMBL" id="KN837815">
    <property type="protein sequence ID" value="KIJ23078.1"/>
    <property type="molecule type" value="Genomic_DNA"/>
</dbReference>
<keyword evidence="2" id="KW-1185">Reference proteome</keyword>